<dbReference type="NCBIfam" id="TIGR03150">
    <property type="entry name" value="fabF"/>
    <property type="match status" value="1"/>
</dbReference>
<dbReference type="OrthoDB" id="5334845at2759"/>
<evidence type="ECO:0000256" key="3">
    <source>
        <dbReference type="ARBA" id="ARBA00022516"/>
    </source>
</evidence>
<dbReference type="InterPro" id="IPR016039">
    <property type="entry name" value="Thiolase-like"/>
</dbReference>
<dbReference type="GO" id="GO:0004315">
    <property type="term" value="F:3-oxoacyl-[acyl-carrier-protein] synthase activity"/>
    <property type="evidence" value="ECO:0007669"/>
    <property type="project" value="TreeGrafter"/>
</dbReference>
<dbReference type="EMBL" id="LFVZ01000005">
    <property type="protein sequence ID" value="KTW29214.1"/>
    <property type="molecule type" value="Genomic_DNA"/>
</dbReference>
<keyword evidence="6" id="KW-0443">Lipid metabolism</keyword>
<dbReference type="NCBIfam" id="NF005589">
    <property type="entry name" value="PRK07314.1"/>
    <property type="match status" value="1"/>
</dbReference>
<evidence type="ECO:0000256" key="9">
    <source>
        <dbReference type="PIRNR" id="PIRNR000447"/>
    </source>
</evidence>
<dbReference type="FunFam" id="3.40.47.10:FF:000015">
    <property type="entry name" value="3-oxoacyl-[acyl-carrier-protein] synthase, mitochondrial"/>
    <property type="match status" value="1"/>
</dbReference>
<dbReference type="InterPro" id="IPR014030">
    <property type="entry name" value="Ketoacyl_synth_N"/>
</dbReference>
<feature type="domain" description="Ketosynthase family 3 (KS3)" evidence="12">
    <location>
        <begin position="1"/>
        <end position="427"/>
    </location>
</feature>
<keyword evidence="4 9" id="KW-0808">Transferase</keyword>
<dbReference type="PIRSF" id="PIRSF000447">
    <property type="entry name" value="KAS_II"/>
    <property type="match status" value="1"/>
</dbReference>
<evidence type="ECO:0000256" key="8">
    <source>
        <dbReference type="ARBA" id="ARBA00023315"/>
    </source>
</evidence>
<keyword evidence="5" id="KW-0276">Fatty acid metabolism</keyword>
<dbReference type="PANTHER" id="PTHR11712">
    <property type="entry name" value="POLYKETIDE SYNTHASE-RELATED"/>
    <property type="match status" value="1"/>
</dbReference>
<name>A0A0W4ZLG0_PNEC8</name>
<gene>
    <name evidence="13" type="ORF">T552_01170</name>
</gene>
<keyword evidence="8" id="KW-0012">Acyltransferase</keyword>
<comment type="pathway">
    <text evidence="1">Lipid metabolism; fatty acid biosynthesis.</text>
</comment>
<dbReference type="Proteomes" id="UP000054454">
    <property type="component" value="Unassembled WGS sequence"/>
</dbReference>
<dbReference type="PANTHER" id="PTHR11712:SF336">
    <property type="entry name" value="3-OXOACYL-[ACYL-CARRIER-PROTEIN] SYNTHASE, MITOCHONDRIAL"/>
    <property type="match status" value="1"/>
</dbReference>
<evidence type="ECO:0000256" key="11">
    <source>
        <dbReference type="RuleBase" id="RU003694"/>
    </source>
</evidence>
<accession>A0A0W4ZLG0</accession>
<keyword evidence="7 9" id="KW-0275">Fatty acid biosynthesis</keyword>
<evidence type="ECO:0000256" key="2">
    <source>
        <dbReference type="ARBA" id="ARBA00008467"/>
    </source>
</evidence>
<dbReference type="SMART" id="SM00825">
    <property type="entry name" value="PKS_KS"/>
    <property type="match status" value="1"/>
</dbReference>
<keyword evidence="14" id="KW-1185">Reference proteome</keyword>
<proteinExistence type="inferred from homology"/>
<evidence type="ECO:0000256" key="5">
    <source>
        <dbReference type="ARBA" id="ARBA00022832"/>
    </source>
</evidence>
<evidence type="ECO:0000256" key="6">
    <source>
        <dbReference type="ARBA" id="ARBA00023098"/>
    </source>
</evidence>
<dbReference type="GeneID" id="28935963"/>
<dbReference type="InterPro" id="IPR014031">
    <property type="entry name" value="Ketoacyl_synth_C"/>
</dbReference>
<protein>
    <recommendedName>
        <fullName evidence="9">3-oxoacyl-[acyl-carrier-protein] synthase</fullName>
    </recommendedName>
</protein>
<dbReference type="PROSITE" id="PS52004">
    <property type="entry name" value="KS3_2"/>
    <property type="match status" value="1"/>
</dbReference>
<dbReference type="InterPro" id="IPR017568">
    <property type="entry name" value="3-oxoacyl-ACP_synth-2"/>
</dbReference>
<evidence type="ECO:0000256" key="4">
    <source>
        <dbReference type="ARBA" id="ARBA00022679"/>
    </source>
</evidence>
<dbReference type="GO" id="GO:0006633">
    <property type="term" value="P:fatty acid biosynthetic process"/>
    <property type="evidence" value="ECO:0007669"/>
    <property type="project" value="UniProtKB-KW"/>
</dbReference>
<dbReference type="Pfam" id="PF02801">
    <property type="entry name" value="Ketoacyl-synt_C"/>
    <property type="match status" value="1"/>
</dbReference>
<keyword evidence="3 9" id="KW-0444">Lipid biosynthesis</keyword>
<dbReference type="CDD" id="cd00834">
    <property type="entry name" value="KAS_I_II"/>
    <property type="match status" value="1"/>
</dbReference>
<evidence type="ECO:0000256" key="7">
    <source>
        <dbReference type="ARBA" id="ARBA00023160"/>
    </source>
</evidence>
<feature type="active site" description="For beta-ketoacyl synthase activity" evidence="10">
    <location>
        <position position="171"/>
    </location>
</feature>
<evidence type="ECO:0000256" key="1">
    <source>
        <dbReference type="ARBA" id="ARBA00005194"/>
    </source>
</evidence>
<dbReference type="Gene3D" id="3.40.47.10">
    <property type="match status" value="1"/>
</dbReference>
<dbReference type="FunFam" id="3.40.47.10:FF:000024">
    <property type="entry name" value="3-oxoacyl-[acyl-carrier-protein] synthase, mitochondrial"/>
    <property type="match status" value="1"/>
</dbReference>
<dbReference type="RefSeq" id="XP_018226407.1">
    <property type="nucleotide sequence ID" value="XM_018369761.1"/>
</dbReference>
<dbReference type="AlphaFoldDB" id="A0A0W4ZLG0"/>
<sequence>MKRVVVTGLGLLTPLGTGVKHCWNRLLRGESGIVSLKGLEGDERYEKLPSKIGGIVQKGSILDGLWDSREWISGEENHRMAKFCQYAVCASIQAINDAGLDRYTGESVGVCIGSGIGSLEDLVEMSNKFTEYGWKKVVPLFIPKILVNMAAGYLAIKYGFRGPNHACSTACSTGNHAIGDAFRFIQYGDADVMIAGGSEAPIHPLAIAGFSRIKSLATKYNDMPSKSSRPFDRDRCGFVIGEGSGIVVLEELEHARARGARIYAELRGYGLSCDAYHITSPSQDGLGPQLSMRNALKYAGINPSDVDYINAHATSTPLGDMVENKAIKSVMLGPNGKLNAKEINVSSTKGSIGHMLGAAGAVESIFTILAIYHGILPPTLNLENPGEPSEEFDCNYVPLYAQERKIKVALTNSFGFGGTNATLCFIAYND</sequence>
<dbReference type="InterPro" id="IPR020841">
    <property type="entry name" value="PKS_Beta-ketoAc_synthase_dom"/>
</dbReference>
<dbReference type="VEuPathDB" id="FungiDB:T552_01170"/>
<organism evidence="13 14">
    <name type="scientific">Pneumocystis carinii (strain B80)</name>
    <name type="common">Rat pneumocystis pneumonia agent</name>
    <name type="synonym">Pneumocystis carinii f. sp. carinii</name>
    <dbReference type="NCBI Taxonomy" id="1408658"/>
    <lineage>
        <taxon>Eukaryota</taxon>
        <taxon>Fungi</taxon>
        <taxon>Dikarya</taxon>
        <taxon>Ascomycota</taxon>
        <taxon>Taphrinomycotina</taxon>
        <taxon>Pneumocystomycetes</taxon>
        <taxon>Pneumocystaceae</taxon>
        <taxon>Pneumocystis</taxon>
    </lineage>
</organism>
<dbReference type="SUPFAM" id="SSF53901">
    <property type="entry name" value="Thiolase-like"/>
    <property type="match status" value="2"/>
</dbReference>
<dbReference type="GO" id="GO:0005739">
    <property type="term" value="C:mitochondrion"/>
    <property type="evidence" value="ECO:0007669"/>
    <property type="project" value="TreeGrafter"/>
</dbReference>
<evidence type="ECO:0000256" key="10">
    <source>
        <dbReference type="PIRSR" id="PIRSR000447-1"/>
    </source>
</evidence>
<reference evidence="14" key="1">
    <citation type="journal article" date="2016" name="Nat. Commun.">
        <title>Genome analysis of three Pneumocystis species reveals adaptation mechanisms to life exclusively in mammalian hosts.</title>
        <authorList>
            <person name="Ma L."/>
            <person name="Chen Z."/>
            <person name="Huang D.W."/>
            <person name="Kutty G."/>
            <person name="Ishihara M."/>
            <person name="Wang H."/>
            <person name="Abouelleil A."/>
            <person name="Bishop L."/>
            <person name="Davey E."/>
            <person name="Deng R."/>
            <person name="Deng X."/>
            <person name="Fan L."/>
            <person name="Fantoni G."/>
            <person name="Fitzgerald M."/>
            <person name="Gogineni E."/>
            <person name="Goldberg J.M."/>
            <person name="Handley G."/>
            <person name="Hu X."/>
            <person name="Huber C."/>
            <person name="Jiao X."/>
            <person name="Jones K."/>
            <person name="Levin J.Z."/>
            <person name="Liu Y."/>
            <person name="Macdonald P."/>
            <person name="Melnikov A."/>
            <person name="Raley C."/>
            <person name="Sassi M."/>
            <person name="Sherman B.T."/>
            <person name="Song X."/>
            <person name="Sykes S."/>
            <person name="Tran B."/>
            <person name="Walsh L."/>
            <person name="Xia Y."/>
            <person name="Yang J."/>
            <person name="Young S."/>
            <person name="Zeng Q."/>
            <person name="Zheng X."/>
            <person name="Stephens R."/>
            <person name="Nusbaum C."/>
            <person name="Birren B.W."/>
            <person name="Azadi P."/>
            <person name="Lempicki R.A."/>
            <person name="Cuomo C.A."/>
            <person name="Kovacs J.A."/>
        </authorList>
    </citation>
    <scope>NUCLEOTIDE SEQUENCE [LARGE SCALE GENOMIC DNA]</scope>
    <source>
        <strain evidence="14">B80</strain>
    </source>
</reference>
<comment type="caution">
    <text evidence="13">The sequence shown here is derived from an EMBL/GenBank/DDBJ whole genome shotgun (WGS) entry which is preliminary data.</text>
</comment>
<dbReference type="InterPro" id="IPR000794">
    <property type="entry name" value="Beta-ketoacyl_synthase"/>
</dbReference>
<dbReference type="Pfam" id="PF00109">
    <property type="entry name" value="ketoacyl-synt"/>
    <property type="match status" value="1"/>
</dbReference>
<evidence type="ECO:0000259" key="12">
    <source>
        <dbReference type="PROSITE" id="PS52004"/>
    </source>
</evidence>
<evidence type="ECO:0000313" key="14">
    <source>
        <dbReference type="Proteomes" id="UP000054454"/>
    </source>
</evidence>
<comment type="similarity">
    <text evidence="2 9 11">Belongs to the thiolase-like superfamily. Beta-ketoacyl-ACP synthases family.</text>
</comment>
<evidence type="ECO:0000313" key="13">
    <source>
        <dbReference type="EMBL" id="KTW29214.1"/>
    </source>
</evidence>